<evidence type="ECO:0000313" key="3">
    <source>
        <dbReference type="Proteomes" id="UP000192247"/>
    </source>
</evidence>
<gene>
    <name evidence="2" type="ORF">BIW11_04596</name>
</gene>
<keyword evidence="3" id="KW-1185">Reference proteome</keyword>
<evidence type="ECO:0000313" key="2">
    <source>
        <dbReference type="EMBL" id="OQR68249.1"/>
    </source>
</evidence>
<proteinExistence type="predicted"/>
<organism evidence="2 3">
    <name type="scientific">Tropilaelaps mercedesae</name>
    <dbReference type="NCBI Taxonomy" id="418985"/>
    <lineage>
        <taxon>Eukaryota</taxon>
        <taxon>Metazoa</taxon>
        <taxon>Ecdysozoa</taxon>
        <taxon>Arthropoda</taxon>
        <taxon>Chelicerata</taxon>
        <taxon>Arachnida</taxon>
        <taxon>Acari</taxon>
        <taxon>Parasitiformes</taxon>
        <taxon>Mesostigmata</taxon>
        <taxon>Gamasina</taxon>
        <taxon>Dermanyssoidea</taxon>
        <taxon>Laelapidae</taxon>
        <taxon>Tropilaelaps</taxon>
    </lineage>
</organism>
<comment type="caution">
    <text evidence="2">The sequence shown here is derived from an EMBL/GenBank/DDBJ whole genome shotgun (WGS) entry which is preliminary data.</text>
</comment>
<evidence type="ECO:0000256" key="1">
    <source>
        <dbReference type="SAM" id="MobiDB-lite"/>
    </source>
</evidence>
<reference evidence="2 3" key="1">
    <citation type="journal article" date="2017" name="Gigascience">
        <title>Draft genome of the honey bee ectoparasitic mite, Tropilaelaps mercedesae, is shaped by the parasitic life history.</title>
        <authorList>
            <person name="Dong X."/>
            <person name="Armstrong S.D."/>
            <person name="Xia D."/>
            <person name="Makepeace B.L."/>
            <person name="Darby A.C."/>
            <person name="Kadowaki T."/>
        </authorList>
    </citation>
    <scope>NUCLEOTIDE SEQUENCE [LARGE SCALE GENOMIC DNA]</scope>
    <source>
        <strain evidence="2">Wuxi-XJTLU</strain>
    </source>
</reference>
<protein>
    <submittedName>
        <fullName evidence="2">Phosphatidylcholine:ceramide cholinephosphotransferase 1-like</fullName>
    </submittedName>
</protein>
<feature type="region of interest" description="Disordered" evidence="1">
    <location>
        <begin position="1"/>
        <end position="20"/>
    </location>
</feature>
<sequence>MNRKEESGQQPQIANFDGLQGNASCEVNRGNLADDVTNGRKAHLASQSALSYLCRVWWFPFFRYFEANVTGPVPRQYEWPLPEASTGKSERDQQQLPDQCVATASTPTAATRYEVESSRCSAEVASIATNENRIDSINEIHYLFALQVERSTTSLRAPPPIRRFSDTKTTFLGRTMGGEGAGSLSLADV</sequence>
<dbReference type="GO" id="GO:0016740">
    <property type="term" value="F:transferase activity"/>
    <property type="evidence" value="ECO:0007669"/>
    <property type="project" value="UniProtKB-KW"/>
</dbReference>
<keyword evidence="2" id="KW-0808">Transferase</keyword>
<dbReference type="Proteomes" id="UP000192247">
    <property type="component" value="Unassembled WGS sequence"/>
</dbReference>
<name>A0A1V9X3R7_9ACAR</name>
<dbReference type="EMBL" id="MNPL01025558">
    <property type="protein sequence ID" value="OQR68249.1"/>
    <property type="molecule type" value="Genomic_DNA"/>
</dbReference>
<dbReference type="InParanoid" id="A0A1V9X3R7"/>
<dbReference type="AlphaFoldDB" id="A0A1V9X3R7"/>
<accession>A0A1V9X3R7</accession>